<dbReference type="OrthoDB" id="9793039at2"/>
<keyword evidence="3" id="KW-1185">Reference proteome</keyword>
<dbReference type="SUPFAM" id="SSF54593">
    <property type="entry name" value="Glyoxalase/Bleomycin resistance protein/Dihydroxybiphenyl dioxygenase"/>
    <property type="match status" value="1"/>
</dbReference>
<dbReference type="PANTHER" id="PTHR33993">
    <property type="entry name" value="GLYOXALASE-RELATED"/>
    <property type="match status" value="1"/>
</dbReference>
<accession>A0A4V0YFX3</accession>
<dbReference type="CDD" id="cd07247">
    <property type="entry name" value="SgaA_N_like"/>
    <property type="match status" value="1"/>
</dbReference>
<dbReference type="Proteomes" id="UP000292118">
    <property type="component" value="Chromosome"/>
</dbReference>
<dbReference type="RefSeq" id="WP_129186611.1">
    <property type="nucleotide sequence ID" value="NZ_CP035493.1"/>
</dbReference>
<protein>
    <submittedName>
        <fullName evidence="2">VOC family protein</fullName>
    </submittedName>
</protein>
<dbReference type="AlphaFoldDB" id="A0A4V0YFX3"/>
<dbReference type="Gene3D" id="3.10.180.10">
    <property type="entry name" value="2,3-Dihydroxybiphenyl 1,2-Dioxygenase, domain 1"/>
    <property type="match status" value="1"/>
</dbReference>
<organism evidence="2 3">
    <name type="scientific">Xylanimonas protaetiae</name>
    <dbReference type="NCBI Taxonomy" id="2509457"/>
    <lineage>
        <taxon>Bacteria</taxon>
        <taxon>Bacillati</taxon>
        <taxon>Actinomycetota</taxon>
        <taxon>Actinomycetes</taxon>
        <taxon>Micrococcales</taxon>
        <taxon>Promicromonosporaceae</taxon>
        <taxon>Xylanimonas</taxon>
    </lineage>
</organism>
<dbReference type="InterPro" id="IPR029068">
    <property type="entry name" value="Glyas_Bleomycin-R_OHBP_Dase"/>
</dbReference>
<sequence length="141" mass="14585">MANLVVHFEIYGTEPERLVDFYSALFGWTIDRYGEMEYWGVQTGEGSVQSSAGTPGLGINGGIAKRDGPAPTPGGPVAGANIVVAVDDVDATFSKGLELGGTDAMAPTDMEGVGRLAYLHDPAGNLFGFLSPVLSDGTSAM</sequence>
<name>A0A4V0YFX3_9MICO</name>
<evidence type="ECO:0000259" key="1">
    <source>
        <dbReference type="PROSITE" id="PS51819"/>
    </source>
</evidence>
<dbReference type="InterPro" id="IPR004360">
    <property type="entry name" value="Glyas_Fos-R_dOase_dom"/>
</dbReference>
<evidence type="ECO:0000313" key="2">
    <source>
        <dbReference type="EMBL" id="QAY69211.1"/>
    </source>
</evidence>
<reference evidence="2 3" key="1">
    <citation type="submission" date="2019-01" db="EMBL/GenBank/DDBJ databases">
        <title>Genome sequencing of strain FW10M-9.</title>
        <authorList>
            <person name="Heo J."/>
            <person name="Kim S.-J."/>
            <person name="Kim J.-S."/>
            <person name="Hong S.-B."/>
            <person name="Kwon S.-W."/>
        </authorList>
    </citation>
    <scope>NUCLEOTIDE SEQUENCE [LARGE SCALE GENOMIC DNA]</scope>
    <source>
        <strain evidence="2 3">FW10M-9</strain>
    </source>
</reference>
<evidence type="ECO:0000313" key="3">
    <source>
        <dbReference type="Proteomes" id="UP000292118"/>
    </source>
</evidence>
<dbReference type="PROSITE" id="PS51819">
    <property type="entry name" value="VOC"/>
    <property type="match status" value="1"/>
</dbReference>
<gene>
    <name evidence="2" type="ORF">ET471_03450</name>
</gene>
<dbReference type="KEGG" id="xya:ET471_03450"/>
<dbReference type="Pfam" id="PF00903">
    <property type="entry name" value="Glyoxalase"/>
    <property type="match status" value="1"/>
</dbReference>
<dbReference type="EMBL" id="CP035493">
    <property type="protein sequence ID" value="QAY69211.1"/>
    <property type="molecule type" value="Genomic_DNA"/>
</dbReference>
<dbReference type="InterPro" id="IPR037523">
    <property type="entry name" value="VOC_core"/>
</dbReference>
<proteinExistence type="predicted"/>
<dbReference type="InterPro" id="IPR052164">
    <property type="entry name" value="Anthracycline_SecMetBiosynth"/>
</dbReference>
<feature type="domain" description="VOC" evidence="1">
    <location>
        <begin position="4"/>
        <end position="132"/>
    </location>
</feature>